<evidence type="ECO:0000256" key="17">
    <source>
        <dbReference type="SAM" id="MobiDB-lite"/>
    </source>
</evidence>
<evidence type="ECO:0000256" key="14">
    <source>
        <dbReference type="ARBA" id="ARBA00041712"/>
    </source>
</evidence>
<keyword evidence="6" id="KW-0812">Transmembrane</keyword>
<evidence type="ECO:0000256" key="5">
    <source>
        <dbReference type="ARBA" id="ARBA00022679"/>
    </source>
</evidence>
<evidence type="ECO:0000256" key="12">
    <source>
        <dbReference type="ARBA" id="ARBA00023211"/>
    </source>
</evidence>
<dbReference type="PANTHER" id="PTHR10468:SF0">
    <property type="entry name" value="ALPHA-1,3-MANNOSYL-GLYCOPROTEIN 2-BETA-N-ACETYLGLUCOSAMINYLTRANSFERASE"/>
    <property type="match status" value="1"/>
</dbReference>
<evidence type="ECO:0000256" key="6">
    <source>
        <dbReference type="ARBA" id="ARBA00022692"/>
    </source>
</evidence>
<evidence type="ECO:0000256" key="7">
    <source>
        <dbReference type="ARBA" id="ARBA00022723"/>
    </source>
</evidence>
<evidence type="ECO:0000256" key="1">
    <source>
        <dbReference type="ARBA" id="ARBA00004323"/>
    </source>
</evidence>
<dbReference type="PANTHER" id="PTHR10468">
    <property type="entry name" value="PROTEIN O-LINKED-MANNOSE BETA-1,2-N-ACETYLGLUCOSAMINYLTRANSFERASE 1/ALPHA-1,3-MANNOSYL-GLYCOPROTEIN 2-BETA-N-ACETYLGLUCOSAMINYLTRANSFERASE"/>
    <property type="match status" value="1"/>
</dbReference>
<evidence type="ECO:0000256" key="2">
    <source>
        <dbReference type="ARBA" id="ARBA00004922"/>
    </source>
</evidence>
<evidence type="ECO:0000256" key="13">
    <source>
        <dbReference type="ARBA" id="ARBA00038949"/>
    </source>
</evidence>
<feature type="compositionally biased region" description="Basic and acidic residues" evidence="17">
    <location>
        <begin position="463"/>
        <end position="484"/>
    </location>
</feature>
<evidence type="ECO:0000256" key="8">
    <source>
        <dbReference type="ARBA" id="ARBA00022968"/>
    </source>
</evidence>
<dbReference type="InterPro" id="IPR052261">
    <property type="entry name" value="Glycosyltransferase_13"/>
</dbReference>
<keyword evidence="12 16" id="KW-0464">Manganese</keyword>
<dbReference type="FunFam" id="3.90.550.10:FF:000252">
    <property type="entry name" value="Protein O-linked-mannose beta-1,2-N-acetylglucosaminyltransferase 1"/>
    <property type="match status" value="1"/>
</dbReference>
<evidence type="ECO:0000256" key="4">
    <source>
        <dbReference type="ARBA" id="ARBA00022676"/>
    </source>
</evidence>
<dbReference type="GO" id="GO:0000139">
    <property type="term" value="C:Golgi membrane"/>
    <property type="evidence" value="ECO:0007669"/>
    <property type="project" value="UniProtKB-SubCell"/>
</dbReference>
<comment type="caution">
    <text evidence="18">The sequence shown here is derived from an EMBL/GenBank/DDBJ whole genome shotgun (WGS) entry which is preliminary data.</text>
</comment>
<keyword evidence="9" id="KW-1133">Transmembrane helix</keyword>
<dbReference type="InterPro" id="IPR029044">
    <property type="entry name" value="Nucleotide-diphossugar_trans"/>
</dbReference>
<evidence type="ECO:0000256" key="10">
    <source>
        <dbReference type="ARBA" id="ARBA00023034"/>
    </source>
</evidence>
<keyword evidence="11" id="KW-0472">Membrane</keyword>
<comment type="function">
    <text evidence="16">Initiates complex N-linked carbohydrate formation. Essential for the conversion of high-mannose to hybrid and complex N-glycans.</text>
</comment>
<dbReference type="InterPro" id="IPR004139">
    <property type="entry name" value="Glyco_trans_13"/>
</dbReference>
<dbReference type="SUPFAM" id="SSF53448">
    <property type="entry name" value="Nucleotide-diphospho-sugar transferases"/>
    <property type="match status" value="1"/>
</dbReference>
<dbReference type="EMBL" id="JALJOV010000032">
    <property type="protein sequence ID" value="KAK9868373.1"/>
    <property type="molecule type" value="Genomic_DNA"/>
</dbReference>
<evidence type="ECO:0000256" key="15">
    <source>
        <dbReference type="ARBA" id="ARBA00049421"/>
    </source>
</evidence>
<protein>
    <recommendedName>
        <fullName evidence="13 16">Alpha-1,3-mannosyl-glycoprotein 2-beta-N-acetylglucosaminyltransferase</fullName>
        <shortName evidence="16">GNT-I</shortName>
        <shortName evidence="16">GlcNAc-T I</shortName>
        <ecNumber evidence="13 16">2.4.1.101</ecNumber>
    </recommendedName>
    <alternativeName>
        <fullName evidence="14 16">N-glycosyl-oligosaccharide-glycoprotein N-acetylglucosaminyltransferase I</fullName>
    </alternativeName>
</protein>
<dbReference type="GO" id="GO:0030145">
    <property type="term" value="F:manganese ion binding"/>
    <property type="evidence" value="ECO:0007669"/>
    <property type="project" value="UniProtKB-UniRule"/>
</dbReference>
<evidence type="ECO:0000256" key="9">
    <source>
        <dbReference type="ARBA" id="ARBA00022989"/>
    </source>
</evidence>
<keyword evidence="10 16" id="KW-0333">Golgi apparatus</keyword>
<comment type="cofactor">
    <cofactor evidence="16">
        <name>Mn(2+)</name>
        <dbReference type="ChEBI" id="CHEBI:29035"/>
    </cofactor>
    <text evidence="16">The cofactor is mostly bound to the substrate.</text>
</comment>
<evidence type="ECO:0000313" key="18">
    <source>
        <dbReference type="EMBL" id="KAK9868373.1"/>
    </source>
</evidence>
<dbReference type="EC" id="2.4.1.101" evidence="13 16"/>
<gene>
    <name evidence="18" type="ORF">WJX84_008202</name>
</gene>
<feature type="region of interest" description="Disordered" evidence="17">
    <location>
        <begin position="436"/>
        <end position="522"/>
    </location>
</feature>
<sequence length="522" mass="59194">MHPGHVLLATATCAFLGLQVILFNGYHHDAGQMVKQVEETTALSTRLDEAVGEYNNLKMAFGHLEHQLLELSNSSGAADVIEASSEFPPGNEDMPCVGGPADGLEIVAAVVTIAFNRPAYLKRHMESVLEVHQRSPANRRKFPLHISQDGSHEETKEVARGFLPRVRYLSHYELAAPIPRQRKENIAYYRIANHYKFIFQTFFDCFNFPRIIILEDDMQLAVDFFSFFEASAPLLSSDPSLYCVSSWNDHGQDRFVSDPLRLYRSDFFPGLGWMMGRGTWDGFKDSWPDSYWDDWIRLNSTRKGRQCIRPEVCRNFNFGEKGSSKGFFYRRFLKPIRLNDQDIDWMQQDLSYLSPDRYLAEFEHTLSEAQVVEDVNAAMAAHGTVKLLYDSQEHYETLTQALSMLREWKDGVPRGGYRGVVTIHSNEATILIAPSDLFVPPPSTQPKDDPPSKVDATGALVRSGDKPVKTSRREQRWAEERPRPDPTMSPRSNNPQETIDGNPDNAIITLSGMQPEVSSPPE</sequence>
<reference evidence="18 19" key="1">
    <citation type="journal article" date="2024" name="Nat. Commun.">
        <title>Phylogenomics reveals the evolutionary origins of lichenization in chlorophyte algae.</title>
        <authorList>
            <person name="Puginier C."/>
            <person name="Libourel C."/>
            <person name="Otte J."/>
            <person name="Skaloud P."/>
            <person name="Haon M."/>
            <person name="Grisel S."/>
            <person name="Petersen M."/>
            <person name="Berrin J.G."/>
            <person name="Delaux P.M."/>
            <person name="Dal Grande F."/>
            <person name="Keller J."/>
        </authorList>
    </citation>
    <scope>NUCLEOTIDE SEQUENCE [LARGE SCALE GENOMIC DNA]</scope>
    <source>
        <strain evidence="18 19">SAG 2523</strain>
    </source>
</reference>
<dbReference type="Gene3D" id="3.10.180.20">
    <property type="entry name" value="N-Acetylglucosaminyltransferase I, Domain 2"/>
    <property type="match status" value="1"/>
</dbReference>
<comment type="pathway">
    <text evidence="2 16">Protein modification; protein glycosylation.</text>
</comment>
<feature type="compositionally biased region" description="Polar residues" evidence="17">
    <location>
        <begin position="489"/>
        <end position="499"/>
    </location>
</feature>
<keyword evidence="7 16" id="KW-0479">Metal-binding</keyword>
<proteinExistence type="inferred from homology"/>
<name>A0AAW1TG12_9CHLO</name>
<dbReference type="GO" id="GO:0003827">
    <property type="term" value="F:alpha-1,3-mannosylglycoprotein 2-beta-N-acetylglucosaminyltransferase activity"/>
    <property type="evidence" value="ECO:0007669"/>
    <property type="project" value="UniProtKB-UniRule"/>
</dbReference>
<keyword evidence="5" id="KW-0808">Transferase</keyword>
<accession>A0AAW1TG12</accession>
<organism evidence="18 19">
    <name type="scientific">Apatococcus fuscideae</name>
    <dbReference type="NCBI Taxonomy" id="2026836"/>
    <lineage>
        <taxon>Eukaryota</taxon>
        <taxon>Viridiplantae</taxon>
        <taxon>Chlorophyta</taxon>
        <taxon>core chlorophytes</taxon>
        <taxon>Trebouxiophyceae</taxon>
        <taxon>Chlorellales</taxon>
        <taxon>Chlorellaceae</taxon>
        <taxon>Apatococcus</taxon>
    </lineage>
</organism>
<evidence type="ECO:0000256" key="3">
    <source>
        <dbReference type="ARBA" id="ARBA00006492"/>
    </source>
</evidence>
<comment type="similarity">
    <text evidence="3 16">Belongs to the glycosyltransferase 13 family.</text>
</comment>
<dbReference type="Pfam" id="PF03071">
    <property type="entry name" value="GNT-I"/>
    <property type="match status" value="1"/>
</dbReference>
<dbReference type="AlphaFoldDB" id="A0AAW1TG12"/>
<evidence type="ECO:0000256" key="16">
    <source>
        <dbReference type="RuleBase" id="RU368119"/>
    </source>
</evidence>
<dbReference type="Proteomes" id="UP001485043">
    <property type="component" value="Unassembled WGS sequence"/>
</dbReference>
<keyword evidence="19" id="KW-1185">Reference proteome</keyword>
<evidence type="ECO:0000256" key="11">
    <source>
        <dbReference type="ARBA" id="ARBA00023136"/>
    </source>
</evidence>
<keyword evidence="8 16" id="KW-0735">Signal-anchor</keyword>
<comment type="catalytic activity">
    <reaction evidence="15 16">
        <text>N(4)-(alpha-D-Man-(1-&gt;3)-[alpha-D-Man-(1-&gt;3)-[alpha-D-Man-(1-&gt;6)]-alpha-D-Man-(1-&gt;6)]-beta-D-Man-(1-&gt;4)-beta-D-GlcNAc-(1-&gt;4)-beta-D-GlcNAc)-L-asparaginyl-[protein] (N-glucan mannose isomer 5A1,2) + UDP-N-acetyl-alpha-D-glucosamine = N(4)-{beta-D-GlcNAc-(1-&gt;2)-alpha-D-Man-(1-&gt;3)-[alpha-D-Man-(1-&gt;3)-[alpha-D-Man-(1-&gt;6)]-alpha-D-Man-(1-&gt;6)]-beta-D-Man-(1-&gt;4)-beta-D-GlcNAc-(1-&gt;4)-beta-D-GlcNAc}-L-asparaginyl-[protein] + UDP + H(+)</text>
        <dbReference type="Rhea" id="RHEA:11456"/>
        <dbReference type="Rhea" id="RHEA-COMP:14367"/>
        <dbReference type="Rhea" id="RHEA-COMP:14368"/>
        <dbReference type="ChEBI" id="CHEBI:15378"/>
        <dbReference type="ChEBI" id="CHEBI:57705"/>
        <dbReference type="ChEBI" id="CHEBI:58223"/>
        <dbReference type="ChEBI" id="CHEBI:59087"/>
        <dbReference type="ChEBI" id="CHEBI:60625"/>
        <dbReference type="EC" id="2.4.1.101"/>
    </reaction>
</comment>
<keyword evidence="4 16" id="KW-0328">Glycosyltransferase</keyword>
<comment type="subcellular location">
    <subcellularLocation>
        <location evidence="1 16">Golgi apparatus membrane</location>
        <topology evidence="1 16">Single-pass type II membrane protein</topology>
    </subcellularLocation>
</comment>
<evidence type="ECO:0000313" key="19">
    <source>
        <dbReference type="Proteomes" id="UP001485043"/>
    </source>
</evidence>
<dbReference type="Gene3D" id="3.90.550.10">
    <property type="entry name" value="Spore Coat Polysaccharide Biosynthesis Protein SpsA, Chain A"/>
    <property type="match status" value="1"/>
</dbReference>